<dbReference type="GO" id="GO:1902895">
    <property type="term" value="P:positive regulation of miRNA transcription"/>
    <property type="evidence" value="ECO:0007669"/>
    <property type="project" value="UniProtKB-ARBA"/>
</dbReference>
<feature type="domain" description="EGF-like" evidence="30">
    <location>
        <begin position="264"/>
        <end position="300"/>
    </location>
</feature>
<feature type="disulfide bond" evidence="26">
    <location>
        <begin position="388"/>
        <end position="405"/>
    </location>
</feature>
<comment type="caution">
    <text evidence="26">Lacks conserved residue(s) required for the propagation of feature annotation.</text>
</comment>
<evidence type="ECO:0000256" key="23">
    <source>
        <dbReference type="PIRSR" id="PIRSR002279-1"/>
    </source>
</evidence>
<dbReference type="FunFam" id="2.10.25.10:FF:000092">
    <property type="entry name" value="Neurogenic locus notch protein 1"/>
    <property type="match status" value="1"/>
</dbReference>
<dbReference type="PROSITE" id="PS50297">
    <property type="entry name" value="ANK_REP_REGION"/>
    <property type="match status" value="3"/>
</dbReference>
<dbReference type="GO" id="GO:0038023">
    <property type="term" value="F:signaling receptor activity"/>
    <property type="evidence" value="ECO:0007669"/>
    <property type="project" value="InterPro"/>
</dbReference>
<dbReference type="PROSITE" id="PS01187">
    <property type="entry name" value="EGF_CA"/>
    <property type="match status" value="9"/>
</dbReference>
<feature type="disulfide bond" evidence="26">
    <location>
        <begin position="1101"/>
        <end position="1110"/>
    </location>
</feature>
<keyword evidence="11" id="KW-0221">Differentiation</keyword>
<feature type="domain" description="EGF-like" evidence="30">
    <location>
        <begin position="524"/>
        <end position="560"/>
    </location>
</feature>
<feature type="repeat" description="ANK" evidence="25">
    <location>
        <begin position="1829"/>
        <end position="1861"/>
    </location>
</feature>
<dbReference type="GO" id="GO:0009986">
    <property type="term" value="C:cell surface"/>
    <property type="evidence" value="ECO:0007669"/>
    <property type="project" value="TreeGrafter"/>
</dbReference>
<dbReference type="FunFam" id="3.30.300.320:FF:000001">
    <property type="entry name" value="Neurogenic locus notch 1"/>
    <property type="match status" value="1"/>
</dbReference>
<dbReference type="InterPro" id="IPR051355">
    <property type="entry name" value="Notch/Slit_guidance"/>
</dbReference>
<feature type="domain" description="LNR" evidence="31">
    <location>
        <begin position="1370"/>
        <end position="1410"/>
    </location>
</feature>
<feature type="disulfide bond" evidence="26">
    <location>
        <begin position="1015"/>
        <end position="1024"/>
    </location>
</feature>
<feature type="domain" description="EGF-like" evidence="30">
    <location>
        <begin position="787"/>
        <end position="823"/>
    </location>
</feature>
<feature type="domain" description="EGF-like" evidence="30">
    <location>
        <begin position="419"/>
        <end position="443"/>
    </location>
</feature>
<keyword evidence="33" id="KW-1185">Reference proteome</keyword>
<feature type="signal peptide" evidence="29">
    <location>
        <begin position="1"/>
        <end position="20"/>
    </location>
</feature>
<feature type="disulfide bond" evidence="26">
    <location>
        <begin position="407"/>
        <end position="416"/>
    </location>
</feature>
<keyword evidence="19" id="KW-0804">Transcription</keyword>
<feature type="region of interest" description="Disordered" evidence="27">
    <location>
        <begin position="2086"/>
        <end position="2117"/>
    </location>
</feature>
<feature type="disulfide bond" evidence="26">
    <location>
        <begin position="1204"/>
        <end position="1213"/>
    </location>
</feature>
<evidence type="ECO:0000256" key="16">
    <source>
        <dbReference type="ARBA" id="ARBA00023136"/>
    </source>
</evidence>
<feature type="domain" description="EGF-like" evidence="30">
    <location>
        <begin position="1216"/>
        <end position="1255"/>
    </location>
</feature>
<dbReference type="FunFam" id="2.10.25.10:FF:001077">
    <property type="entry name" value="Notch receptor 2"/>
    <property type="match status" value="1"/>
</dbReference>
<proteinExistence type="inferred from homology"/>
<accession>A0A672LFH7</accession>
<feature type="transmembrane region" description="Helical" evidence="28">
    <location>
        <begin position="1627"/>
        <end position="1649"/>
    </location>
</feature>
<feature type="domain" description="EGF-like" evidence="30">
    <location>
        <begin position="637"/>
        <end position="672"/>
    </location>
</feature>
<keyword evidence="12" id="KW-0914">Notch signaling pathway</keyword>
<feature type="domain" description="EGF-like" evidence="30">
    <location>
        <begin position="486"/>
        <end position="522"/>
    </location>
</feature>
<feature type="disulfide bond" evidence="26">
    <location>
        <begin position="1053"/>
        <end position="1062"/>
    </location>
</feature>
<evidence type="ECO:0000256" key="29">
    <source>
        <dbReference type="SAM" id="SignalP"/>
    </source>
</evidence>
<evidence type="ECO:0000256" key="6">
    <source>
        <dbReference type="ARBA" id="ARBA00022536"/>
    </source>
</evidence>
<dbReference type="Gene3D" id="2.10.25.10">
    <property type="entry name" value="Laminin"/>
    <property type="match status" value="33"/>
</dbReference>
<feature type="compositionally biased region" description="Polar residues" evidence="27">
    <location>
        <begin position="2277"/>
        <end position="2289"/>
    </location>
</feature>
<feature type="domain" description="LNR" evidence="31">
    <location>
        <begin position="1453"/>
        <end position="1494"/>
    </location>
</feature>
<feature type="disulfide bond" evidence="24">
    <location>
        <begin position="495"/>
        <end position="510"/>
    </location>
</feature>
<dbReference type="InterPro" id="IPR009030">
    <property type="entry name" value="Growth_fac_rcpt_cys_sf"/>
</dbReference>
<protein>
    <submittedName>
        <fullName evidence="32">Neurogenic locus notch homolog protein 2-like</fullName>
    </submittedName>
</protein>
<feature type="binding site" evidence="23">
    <location>
        <position position="428"/>
    </location>
    <ligand>
        <name>Ca(2+)</name>
        <dbReference type="ChEBI" id="CHEBI:29108"/>
        <label>1</label>
    </ligand>
</feature>
<dbReference type="GO" id="GO:0098588">
    <property type="term" value="C:bounding membrane of organelle"/>
    <property type="evidence" value="ECO:0007669"/>
    <property type="project" value="UniProtKB-ARBA"/>
</dbReference>
<feature type="disulfide bond" evidence="26">
    <location>
        <begin position="813"/>
        <end position="822"/>
    </location>
</feature>
<reference evidence="32" key="1">
    <citation type="submission" date="2025-08" db="UniProtKB">
        <authorList>
            <consortium name="Ensembl"/>
        </authorList>
    </citation>
    <scope>IDENTIFICATION</scope>
</reference>
<dbReference type="PIRSF" id="PIRSF002279">
    <property type="entry name" value="Notch"/>
    <property type="match status" value="1"/>
</dbReference>
<dbReference type="InterPro" id="IPR001881">
    <property type="entry name" value="EGF-like_Ca-bd_dom"/>
</dbReference>
<dbReference type="PRINTS" id="PR00010">
    <property type="entry name" value="EGFBLOOD"/>
</dbReference>
<feature type="region of interest" description="Disordered" evidence="27">
    <location>
        <begin position="1669"/>
        <end position="1695"/>
    </location>
</feature>
<dbReference type="InterPro" id="IPR022336">
    <property type="entry name" value="Notch_2"/>
</dbReference>
<comment type="subcellular location">
    <subcellularLocation>
        <location evidence="2">Cell membrane</location>
        <topology evidence="2">Single-pass type I membrane protein</topology>
    </subcellularLocation>
    <subcellularLocation>
        <location evidence="1">Nucleus</location>
    </subcellularLocation>
</comment>
<evidence type="ECO:0000256" key="20">
    <source>
        <dbReference type="ARBA" id="ARBA00023170"/>
    </source>
</evidence>
<dbReference type="GO" id="GO:1901222">
    <property type="term" value="P:regulation of non-canonical NF-kappaB signal transduction"/>
    <property type="evidence" value="ECO:0007669"/>
    <property type="project" value="UniProtKB-ARBA"/>
</dbReference>
<keyword evidence="6 26" id="KW-0245">EGF-like domain</keyword>
<evidence type="ECO:0000256" key="19">
    <source>
        <dbReference type="ARBA" id="ARBA00023163"/>
    </source>
</evidence>
<feature type="domain" description="EGF-like" evidence="30">
    <location>
        <begin position="64"/>
        <end position="104"/>
    </location>
</feature>
<feature type="disulfide bond" evidence="26">
    <location>
        <begin position="53"/>
        <end position="62"/>
    </location>
</feature>
<dbReference type="PROSITE" id="PS00022">
    <property type="entry name" value="EGF_1"/>
    <property type="match status" value="30"/>
</dbReference>
<feature type="region of interest" description="Disordered" evidence="27">
    <location>
        <begin position="2261"/>
        <end position="2377"/>
    </location>
</feature>
<evidence type="ECO:0000259" key="31">
    <source>
        <dbReference type="PROSITE" id="PS50258"/>
    </source>
</evidence>
<evidence type="ECO:0000256" key="28">
    <source>
        <dbReference type="SAM" id="Phobius"/>
    </source>
</evidence>
<dbReference type="SMART" id="SM01339">
    <property type="entry name" value="NODP"/>
    <property type="match status" value="1"/>
</dbReference>
<dbReference type="PRINTS" id="PR01452">
    <property type="entry name" value="LNOTCHREPEAT"/>
</dbReference>
<dbReference type="Proteomes" id="UP000472262">
    <property type="component" value="Unassembled WGS sequence"/>
</dbReference>
<dbReference type="InterPro" id="IPR002110">
    <property type="entry name" value="Ankyrin_rpt"/>
</dbReference>
<feature type="disulfide bond" evidence="26">
    <location>
        <begin position="550"/>
        <end position="559"/>
    </location>
</feature>
<sequence>SLCAALHLLLLVTSPDLMCSCFFTALQCVDPVKPCVNNATCVTFHNGTGYCRCAPGFLGEYCQHKDPCYVGYCLNGGECTVSVASVPGSPSCVCPLGFTGQRCEIQKNSTCFPNNPCTNGGKCSLLPNDQYKCQCARGWTGQHCEQEDTCLSSPCANGGICHALPNREFSCNCPPGYHGPHCLNDTDECAFSSSLCKNEGVCLNIPGSYRCNCQPSFTGLHCETDYVPCFPSPCLNGGTCRQMTDTTYICHCLPGFNGTNCEVNIDDCPNHRCQNGATCMDGVNTYNCQCPPEWTGQFCTDDVDECRLQPNTCQNGGTCSNTRNGYNCVCVNGWSGPDCSENIDDCAAEPCTPGSTCIDRVASFVCSCPPGKTGLLCHIDDACTSNPCKMGAQCDTNPVNGKFNCNCPSGYKGSTCAEDIDECNTEGSFTCNCAPGYTGPRCEQDINECGSNPCQNDEHDDTVLAPCPHMCVFSTIGFEGLHCEIDINECASSPCLNNGRCLDQVSRFVCECPQGFTGEMCQVDIDECASTPCHNGAKCLDRPNGYECECAEGFTGTLCTDNINDCEPKPCHHGDCIDGIATFTCECHPGYMGPICSEQIRECQSDPCQNRGRCVDLVNMYQCNCQPGTSGVNCEINHDDCASNPCQHGTCEDGINEYKCLCKPGYTGERCNEEINECSSNPCLSGGTCVDKVNGFQCLCPTGTHGPLCHSGADHCSPMPCLHGECIEQQDGYLCACKPGWEGKNCEREKNECQSNPCQNGGTCNDHLNGYTCVCVRGFAGLNCEININECESNPCMNQGTCVDRVNSYICHCTLPYTGRHCVDKLVPCDSQPCQRRGVCQPSLDYTSYTCLCHSGWEGKCFEFVCGSQCTEDVDECKKNPYPCRNGGTCVDKVGRFLCECRAGFYGKRCEEEVDECASNPCWNGGRCTDYVNSYTCQCPPGYDGINCERDIPDCTETSCLNNGTCVDGINRFTCRCRHGFSGQFCQYELNECDSHPCKNGGICIDGLGTFHCTCPLMYNGKTCESMVNVCSHIKCLNGGTCIQKEMDWRCNCQHGWTGLYCDIPNMSCQTVAKNKGVAVDMVCKHAGRCIDKDNTHQCMCQRGYMGNYCEDAVNECISNPCRNGGTCLDYQSGYDCKVNQSDLLTLIYTTVQKFGTCIFYVTISFKSGFQGVNCEYDVDECQSNPCRNGGTCIDLINRFSCACPPGTKGLQCEVDVNECAPEFGARCKNGGQCVDGVGRYTCSCPPGFTGEHCEGDVNECLSGPCHPSGTIDCVPLTNNYQCRCRLGYTGKIFSCASLHCPNGGQCVEINGRPQCRCPKGFTGPHCESITNRCMCQNGGRCMPDDSNKFSCQCPPGFSGPTCQTYKPSCPYLECEQRAGDKVCDPQCRTPECEWDGGDCTLHWDKPWKNCTASVPCWELFHNGRCDPECDNAGCLFDSFECQKGSSTGPSTCKYDRYCADHYANGHCNQGCNTEACGWDGLDCATDTPPKLADGTLVIVVLLQPEELLGDLKGFLRSLGTLLHTNLRLKLDEHKRPMVYPYYGNEEDEIQNNIATMKQRGKRELEREVIGSKVHLEIDNRQCSQHSDECISSADQAAAFIAAEFLKSELPYPIYSVDNSVHPMPPLLYLVAVAAAIIMLILLLGVLVAKRKRKHGTLWLPDGFLAKKDSKRREPVGQDDFGMKSMQKPQDGGDGTSTALKMTVTDPFVYDQSEWTPPTSQMEDKPLLPVGVDGGVDRREWTLQHHKAADITLTPPQADIDMDSLDVNVKGPDGFTPLMLASLRSGSSPDCGSMLGDEEEESGADEPGTNVITDLIGQGASLNAQTDRTGESALHLAARYARADAAKRLLDAGADANAHDNMGRTPLHAAVAADAQGVFQILIRNRATDLDARMNDGTTPLILAARLAVEGMVEELVHCHADVNAVDDHGKSALHWAAAVNNVDATLVLLKNGANRDMQDNKEETPLFLAAREGSFEAAQVLLDHYSNRDITDHLDRLPRDTAQERMHHDIVRLLDQYNLVHSPHSGPNHLGNGGGHSSMVCGTNGTGFMIGMRPGPQGKKNRRAGGKANTVGAGTAKDLKEMKAKRRKNGNVTKAAGGLSESSVTMSPVDSLESPHSYAGEAVATTKSSVTMSPVDSLESPHSYAGEAVATTSTANSPPLLSTPSVRPMLPPVSHMLGQQQSWVGLAKHSFNGHMFGLMPPHQMSTGHTSMQQHHSPGMLTPMNVTMSREQLPPIVTFQMMAAGNGQSLLKQAQAQQVASYLPRQSPVDKYPTPPSQHSYATAGSEGTTPGHPAHNPSEHPYLTPSPESPDPWSSSSPHSNSDWSDVTTSPTPLGNPHTLPPSCHTHIPEQAQLQPPSQAAQPTQSQQSQRSSVYA</sequence>
<dbReference type="FunFam" id="2.10.25.10:FF:000080">
    <property type="entry name" value="Neurogenic locus notch 1"/>
    <property type="match status" value="2"/>
</dbReference>
<dbReference type="GO" id="GO:0006915">
    <property type="term" value="P:apoptotic process"/>
    <property type="evidence" value="ECO:0007669"/>
    <property type="project" value="InterPro"/>
</dbReference>
<dbReference type="Pfam" id="PF00066">
    <property type="entry name" value="Notch"/>
    <property type="match status" value="3"/>
</dbReference>
<name>A0A672LFH7_SINGR</name>
<dbReference type="SMART" id="SM00181">
    <property type="entry name" value="EGF"/>
    <property type="match status" value="33"/>
</dbReference>
<keyword evidence="10" id="KW-0677">Repeat</keyword>
<dbReference type="SMART" id="SM00179">
    <property type="entry name" value="EGF_CA"/>
    <property type="match status" value="30"/>
</dbReference>
<feature type="binding site" evidence="23">
    <location>
        <position position="425"/>
    </location>
    <ligand>
        <name>Ca(2+)</name>
        <dbReference type="ChEBI" id="CHEBI:29108"/>
        <label>1</label>
    </ligand>
</feature>
<feature type="domain" description="EGF-like" evidence="30">
    <location>
        <begin position="302"/>
        <end position="340"/>
    </location>
</feature>
<evidence type="ECO:0000256" key="2">
    <source>
        <dbReference type="ARBA" id="ARBA00004251"/>
    </source>
</evidence>
<dbReference type="InterPro" id="IPR024600">
    <property type="entry name" value="Notch_C"/>
</dbReference>
<dbReference type="InterPro" id="IPR000742">
    <property type="entry name" value="EGF"/>
</dbReference>
<feature type="disulfide bond" evidence="26">
    <location>
        <begin position="368"/>
        <end position="377"/>
    </location>
</feature>
<keyword evidence="17 24" id="KW-1015">Disulfide bond</keyword>
<dbReference type="FunFam" id="2.10.25.10:FF:000006">
    <property type="entry name" value="Versican core protein-like isoform 1"/>
    <property type="match status" value="1"/>
</dbReference>
<feature type="domain" description="EGF-like" evidence="30">
    <location>
        <begin position="1330"/>
        <end position="1364"/>
    </location>
</feature>
<dbReference type="GO" id="GO:0005886">
    <property type="term" value="C:plasma membrane"/>
    <property type="evidence" value="ECO:0007669"/>
    <property type="project" value="UniProtKB-SubCell"/>
</dbReference>
<dbReference type="FunFam" id="2.10.25.10:FF:000143">
    <property type="entry name" value="Protein crumbs 1"/>
    <property type="match status" value="1"/>
</dbReference>
<dbReference type="InterPro" id="IPR036770">
    <property type="entry name" value="Ankyrin_rpt-contain_sf"/>
</dbReference>
<dbReference type="FunFam" id="2.10.25.10:FF:000146">
    <property type="entry name" value="Putative neurogenic locus notch"/>
    <property type="match status" value="2"/>
</dbReference>
<keyword evidence="14" id="KW-0805">Transcription regulation</keyword>
<feature type="domain" description="EGF-like" evidence="30">
    <location>
        <begin position="185"/>
        <end position="223"/>
    </location>
</feature>
<feature type="disulfide bond" evidence="26">
    <location>
        <begin position="775"/>
        <end position="784"/>
    </location>
</feature>
<dbReference type="GO" id="GO:0007411">
    <property type="term" value="P:axon guidance"/>
    <property type="evidence" value="ECO:0007669"/>
    <property type="project" value="TreeGrafter"/>
</dbReference>
<feature type="repeat" description="ANK" evidence="25">
    <location>
        <begin position="1929"/>
        <end position="1961"/>
    </location>
</feature>
<feature type="disulfide bond" evidence="26">
    <location>
        <begin position="1245"/>
        <end position="1254"/>
    </location>
</feature>
<keyword evidence="7" id="KW-0597">Phosphoprotein</keyword>
<dbReference type="FunFam" id="2.10.25.10:FF:000127">
    <property type="entry name" value="Neurogenic locus notch protein 1"/>
    <property type="match status" value="1"/>
</dbReference>
<dbReference type="FunFam" id="2.10.25.10:FF:000066">
    <property type="entry name" value="FAT atypical cadherin 4"/>
    <property type="match status" value="1"/>
</dbReference>
<keyword evidence="22" id="KW-0539">Nucleus</keyword>
<feature type="domain" description="EGF-like" evidence="30">
    <location>
        <begin position="712"/>
        <end position="747"/>
    </location>
</feature>
<feature type="binding site" evidence="23">
    <location>
        <position position="445"/>
    </location>
    <ligand>
        <name>Ca(2+)</name>
        <dbReference type="ChEBI" id="CHEBI:29108"/>
        <label>2</label>
    </ligand>
</feature>
<feature type="disulfide bond" evidence="26">
    <location>
        <begin position="290"/>
        <end position="299"/>
    </location>
</feature>
<keyword evidence="13 28" id="KW-1133">Transmembrane helix</keyword>
<feature type="compositionally biased region" description="Low complexity" evidence="27">
    <location>
        <begin position="2312"/>
        <end position="2327"/>
    </location>
</feature>
<feature type="domain" description="EGF-like" evidence="30">
    <location>
        <begin position="24"/>
        <end position="63"/>
    </location>
</feature>
<feature type="domain" description="EGF-like" evidence="30">
    <location>
        <begin position="107"/>
        <end position="145"/>
    </location>
</feature>
<feature type="domain" description="EGF-like" evidence="30">
    <location>
        <begin position="749"/>
        <end position="785"/>
    </location>
</feature>
<feature type="disulfide bond" evidence="26">
    <location>
        <begin position="834"/>
        <end position="851"/>
    </location>
</feature>
<dbReference type="PANTHER" id="PTHR45836:SF15">
    <property type="entry name" value="NEUROGENIC LOCUS NOTCH HOMOLOG PROTEIN 2"/>
    <property type="match status" value="1"/>
</dbReference>
<evidence type="ECO:0000256" key="27">
    <source>
        <dbReference type="SAM" id="MobiDB-lite"/>
    </source>
</evidence>
<evidence type="ECO:0000256" key="25">
    <source>
        <dbReference type="PROSITE-ProRule" id="PRU00023"/>
    </source>
</evidence>
<dbReference type="Gene3D" id="1.25.40.20">
    <property type="entry name" value="Ankyrin repeat-containing domain"/>
    <property type="match status" value="1"/>
</dbReference>
<dbReference type="SUPFAM" id="SSF48403">
    <property type="entry name" value="Ankyrin repeat"/>
    <property type="match status" value="1"/>
</dbReference>
<feature type="disulfide bond" evidence="26">
    <location>
        <begin position="737"/>
        <end position="746"/>
    </location>
</feature>
<feature type="domain" description="EGF-like" evidence="30">
    <location>
        <begin position="1178"/>
        <end position="1214"/>
    </location>
</feature>
<evidence type="ECO:0000256" key="15">
    <source>
        <dbReference type="ARBA" id="ARBA00023043"/>
    </source>
</evidence>
<feature type="disulfide bond" evidence="26">
    <location>
        <begin position="135"/>
        <end position="144"/>
    </location>
</feature>
<feature type="disulfide bond" evidence="26">
    <location>
        <begin position="901"/>
        <end position="910"/>
    </location>
</feature>
<dbReference type="InterPro" id="IPR035993">
    <property type="entry name" value="Notch-like_dom_sf"/>
</dbReference>
<dbReference type="GO" id="GO:0030855">
    <property type="term" value="P:epithelial cell differentiation"/>
    <property type="evidence" value="ECO:0007669"/>
    <property type="project" value="UniProtKB-ARBA"/>
</dbReference>
<keyword evidence="4" id="KW-0217">Developmental protein</keyword>
<dbReference type="InterPro" id="IPR049883">
    <property type="entry name" value="NOTCH1_EGF-like"/>
</dbReference>
<evidence type="ECO:0000256" key="24">
    <source>
        <dbReference type="PIRSR" id="PIRSR002279-2"/>
    </source>
</evidence>
<feature type="domain" description="EGF-like" evidence="30">
    <location>
        <begin position="951"/>
        <end position="987"/>
    </location>
</feature>
<dbReference type="FunFam" id="2.10.25.10:FF:000004">
    <property type="entry name" value="Neurogenic locus notch 1"/>
    <property type="match status" value="6"/>
</dbReference>
<keyword evidence="21" id="KW-0325">Glycoprotein</keyword>
<dbReference type="SMART" id="SM00248">
    <property type="entry name" value="ANK"/>
    <property type="match status" value="6"/>
</dbReference>
<dbReference type="GO" id="GO:0071228">
    <property type="term" value="P:cellular response to tumor cell"/>
    <property type="evidence" value="ECO:0007669"/>
    <property type="project" value="InterPro"/>
</dbReference>
<evidence type="ECO:0000256" key="11">
    <source>
        <dbReference type="ARBA" id="ARBA00022782"/>
    </source>
</evidence>
<dbReference type="GO" id="GO:0005783">
    <property type="term" value="C:endoplasmic reticulum"/>
    <property type="evidence" value="ECO:0007669"/>
    <property type="project" value="UniProtKB-ARBA"/>
</dbReference>
<feature type="binding site" evidence="23">
    <location>
        <position position="448"/>
    </location>
    <ligand>
        <name>Ca(2+)</name>
        <dbReference type="ChEBI" id="CHEBI:29108"/>
        <label>2</label>
    </ligand>
</feature>
<evidence type="ECO:0000256" key="4">
    <source>
        <dbReference type="ARBA" id="ARBA00022473"/>
    </source>
</evidence>
<feature type="domain" description="EGF-like" evidence="30">
    <location>
        <begin position="873"/>
        <end position="911"/>
    </location>
</feature>
<feature type="disulfide bond" evidence="26">
    <location>
        <begin position="625"/>
        <end position="634"/>
    </location>
</feature>
<feature type="disulfide bond" evidence="26">
    <location>
        <begin position="213"/>
        <end position="222"/>
    </location>
</feature>
<feature type="disulfide bond" evidence="24">
    <location>
        <begin position="490"/>
        <end position="501"/>
    </location>
</feature>
<dbReference type="GO" id="GO:0005634">
    <property type="term" value="C:nucleus"/>
    <property type="evidence" value="ECO:0007669"/>
    <property type="project" value="UniProtKB-SubCell"/>
</dbReference>
<dbReference type="SMART" id="SM01338">
    <property type="entry name" value="NOD"/>
    <property type="match status" value="1"/>
</dbReference>
<organism evidence="32 33">
    <name type="scientific">Sinocyclocheilus grahami</name>
    <name type="common">Dianchi golden-line fish</name>
    <name type="synonym">Barbus grahami</name>
    <dbReference type="NCBI Taxonomy" id="75366"/>
    <lineage>
        <taxon>Eukaryota</taxon>
        <taxon>Metazoa</taxon>
        <taxon>Chordata</taxon>
        <taxon>Craniata</taxon>
        <taxon>Vertebrata</taxon>
        <taxon>Euteleostomi</taxon>
        <taxon>Actinopterygii</taxon>
        <taxon>Neopterygii</taxon>
        <taxon>Teleostei</taxon>
        <taxon>Ostariophysi</taxon>
        <taxon>Cypriniformes</taxon>
        <taxon>Cyprinidae</taxon>
        <taxon>Cyprininae</taxon>
        <taxon>Sinocyclocheilus</taxon>
    </lineage>
</organism>
<gene>
    <name evidence="32" type="primary">LOC107585864</name>
</gene>
<feature type="domain" description="EGF-like" evidence="30">
    <location>
        <begin position="1113"/>
        <end position="1138"/>
    </location>
</feature>
<keyword evidence="5" id="KW-1003">Cell membrane</keyword>
<dbReference type="InterPro" id="IPR013032">
    <property type="entry name" value="EGF-like_CS"/>
</dbReference>
<feature type="disulfide bond" evidence="24 26">
    <location>
        <begin position="512"/>
        <end position="521"/>
    </location>
</feature>
<feature type="disulfide bond" evidence="26">
    <location>
        <begin position="700"/>
        <end position="709"/>
    </location>
</feature>
<evidence type="ECO:0000256" key="3">
    <source>
        <dbReference type="ARBA" id="ARBA00005847"/>
    </source>
</evidence>
<evidence type="ECO:0000256" key="18">
    <source>
        <dbReference type="ARBA" id="ARBA00023159"/>
    </source>
</evidence>
<dbReference type="PROSITE" id="PS01186">
    <property type="entry name" value="EGF_2"/>
    <property type="match status" value="23"/>
</dbReference>
<feature type="binding site" evidence="23">
    <location>
        <position position="503"/>
    </location>
    <ligand>
        <name>Ca(2+)</name>
        <dbReference type="ChEBI" id="CHEBI:29108"/>
        <label>3</label>
    </ligand>
</feature>
<feature type="disulfide bond" evidence="24 26">
    <location>
        <begin position="433"/>
        <end position="442"/>
    </location>
</feature>
<dbReference type="FunFam" id="1.25.40.20:FF:000005">
    <property type="entry name" value="Neurogenic locus notch 1"/>
    <property type="match status" value="1"/>
</dbReference>
<dbReference type="PROSITE" id="PS00010">
    <property type="entry name" value="ASX_HYDROXYL"/>
    <property type="match status" value="18"/>
</dbReference>
<feature type="disulfide bond" evidence="26">
    <location>
        <begin position="716"/>
        <end position="726"/>
    </location>
</feature>
<feature type="domain" description="EGF-like" evidence="30">
    <location>
        <begin position="913"/>
        <end position="949"/>
    </location>
</feature>
<dbReference type="PANTHER" id="PTHR45836">
    <property type="entry name" value="SLIT HOMOLOG"/>
    <property type="match status" value="1"/>
</dbReference>
<feature type="region of interest" description="Disordered" evidence="27">
    <location>
        <begin position="1786"/>
        <end position="1808"/>
    </location>
</feature>
<feature type="binding site" evidence="23">
    <location>
        <position position="489"/>
    </location>
    <ligand>
        <name>Ca(2+)</name>
        <dbReference type="ChEBI" id="CHEBI:29108"/>
        <label>3</label>
    </ligand>
</feature>
<dbReference type="PROSITE" id="PS50026">
    <property type="entry name" value="EGF_3"/>
    <property type="match status" value="32"/>
</dbReference>
<dbReference type="PROSITE" id="PS50258">
    <property type="entry name" value="LNR"/>
    <property type="match status" value="3"/>
</dbReference>
<evidence type="ECO:0000256" key="7">
    <source>
        <dbReference type="ARBA" id="ARBA00022553"/>
    </source>
</evidence>
<comment type="similarity">
    <text evidence="3">Belongs to the NOTCH family.</text>
</comment>
<dbReference type="PRINTS" id="PR01985">
    <property type="entry name" value="NOTCH2"/>
</dbReference>
<evidence type="ECO:0000256" key="5">
    <source>
        <dbReference type="ARBA" id="ARBA00022475"/>
    </source>
</evidence>
<dbReference type="GO" id="GO:0043235">
    <property type="term" value="C:receptor complex"/>
    <property type="evidence" value="ECO:0007669"/>
    <property type="project" value="InterPro"/>
</dbReference>
<feature type="domain" description="EGF-like" evidence="30">
    <location>
        <begin position="1292"/>
        <end position="1328"/>
    </location>
</feature>
<feature type="disulfide bond" evidence="26">
    <location>
        <begin position="252"/>
        <end position="261"/>
    </location>
</feature>
<keyword evidence="16 28" id="KW-0472">Membrane</keyword>
<dbReference type="FunFam" id="2.10.25.10:FF:000031">
    <property type="entry name" value="neurogenic locus notch homolog protein 3"/>
    <property type="match status" value="1"/>
</dbReference>
<feature type="domain" description="EGF-like" evidence="30">
    <location>
        <begin position="562"/>
        <end position="597"/>
    </location>
</feature>
<dbReference type="Pfam" id="PF25024">
    <property type="entry name" value="EGF_TEN"/>
    <property type="match status" value="1"/>
</dbReference>
<feature type="disulfide bond" evidence="26">
    <location>
        <begin position="94"/>
        <end position="103"/>
    </location>
</feature>
<feature type="disulfide bond" evidence="26">
    <location>
        <begin position="587"/>
        <end position="596"/>
    </location>
</feature>
<feature type="disulfide bond" evidence="26">
    <location>
        <begin position="566"/>
        <end position="576"/>
    </location>
</feature>
<dbReference type="GO" id="GO:0007219">
    <property type="term" value="P:Notch signaling pathway"/>
    <property type="evidence" value="ECO:0007669"/>
    <property type="project" value="UniProtKB-KW"/>
</dbReference>
<feature type="disulfide bond" evidence="26">
    <location>
        <begin position="977"/>
        <end position="986"/>
    </location>
</feature>
<keyword evidence="23" id="KW-0106">Calcium</keyword>
<dbReference type="Pfam" id="PF07645">
    <property type="entry name" value="EGF_CA"/>
    <property type="match status" value="2"/>
</dbReference>
<keyword evidence="23" id="KW-0479">Metal-binding</keyword>
<dbReference type="InterPro" id="IPR011656">
    <property type="entry name" value="Notch_NODP_dom"/>
</dbReference>
<feature type="disulfide bond" evidence="26">
    <location>
        <begin position="1354"/>
        <end position="1363"/>
    </location>
</feature>
<feature type="chain" id="PRO_5025584151" evidence="29">
    <location>
        <begin position="21"/>
        <end position="2377"/>
    </location>
</feature>
<feature type="domain" description="EGF-like" evidence="30">
    <location>
        <begin position="146"/>
        <end position="183"/>
    </location>
</feature>
<dbReference type="FunFam" id="2.10.25.10:FF:000136">
    <property type="entry name" value="Neurogenic locus notch 1"/>
    <property type="match status" value="1"/>
</dbReference>
<dbReference type="SMART" id="SM00004">
    <property type="entry name" value="NL"/>
    <property type="match status" value="3"/>
</dbReference>
<evidence type="ECO:0000256" key="14">
    <source>
        <dbReference type="ARBA" id="ARBA00023015"/>
    </source>
</evidence>
<keyword evidence="18" id="KW-0010">Activator</keyword>
<dbReference type="Pfam" id="PF00008">
    <property type="entry name" value="EGF"/>
    <property type="match status" value="15"/>
</dbReference>
<dbReference type="GO" id="GO:0031017">
    <property type="term" value="P:exocrine pancreas development"/>
    <property type="evidence" value="ECO:0007669"/>
    <property type="project" value="UniProtKB-ARBA"/>
</dbReference>
<evidence type="ECO:0000313" key="33">
    <source>
        <dbReference type="Proteomes" id="UP000472262"/>
    </source>
</evidence>
<dbReference type="SUPFAM" id="SSF57196">
    <property type="entry name" value="EGF/Laminin"/>
    <property type="match status" value="25"/>
</dbReference>
<evidence type="ECO:0000256" key="21">
    <source>
        <dbReference type="ARBA" id="ARBA00023180"/>
    </source>
</evidence>
<keyword evidence="15 25" id="KW-0040">ANK repeat</keyword>
<feature type="repeat" description="ANK" evidence="25">
    <location>
        <begin position="1896"/>
        <end position="1928"/>
    </location>
</feature>
<evidence type="ECO:0000256" key="17">
    <source>
        <dbReference type="ARBA" id="ARBA00023157"/>
    </source>
</evidence>
<feature type="repeat" description="ANK" evidence="25">
    <location>
        <begin position="1962"/>
        <end position="1994"/>
    </location>
</feature>
<feature type="disulfide bond" evidence="26">
    <location>
        <begin position="330"/>
        <end position="339"/>
    </location>
</feature>
<feature type="domain" description="EGF-like" evidence="30">
    <location>
        <begin position="225"/>
        <end position="262"/>
    </location>
</feature>
<dbReference type="Pfam" id="PF07684">
    <property type="entry name" value="NODP"/>
    <property type="match status" value="1"/>
</dbReference>
<feature type="disulfide bond" evidence="26">
    <location>
        <begin position="662"/>
        <end position="671"/>
    </location>
</feature>
<evidence type="ECO:0000256" key="10">
    <source>
        <dbReference type="ARBA" id="ARBA00022737"/>
    </source>
</evidence>
<feature type="disulfide bond" evidence="26">
    <location>
        <begin position="1318"/>
        <end position="1327"/>
    </location>
</feature>
<evidence type="ECO:0000256" key="1">
    <source>
        <dbReference type="ARBA" id="ARBA00004123"/>
    </source>
</evidence>
<feature type="domain" description="EGF-like" evidence="30">
    <location>
        <begin position="599"/>
        <end position="635"/>
    </location>
</feature>
<feature type="domain" description="EGF-like" evidence="30">
    <location>
        <begin position="825"/>
        <end position="862"/>
    </location>
</feature>
<dbReference type="InterPro" id="IPR000800">
    <property type="entry name" value="Notch_dom"/>
</dbReference>
<dbReference type="SUPFAM" id="SSF90193">
    <property type="entry name" value="Notch domain"/>
    <property type="match status" value="3"/>
</dbReference>
<dbReference type="InterPro" id="IPR010660">
    <property type="entry name" value="Notch_NOD_dom"/>
</dbReference>
<dbReference type="GO" id="GO:0005509">
    <property type="term" value="F:calcium ion binding"/>
    <property type="evidence" value="ECO:0007669"/>
    <property type="project" value="InterPro"/>
</dbReference>
<reference evidence="32" key="2">
    <citation type="submission" date="2025-09" db="UniProtKB">
        <authorList>
            <consortium name="Ensembl"/>
        </authorList>
    </citation>
    <scope>IDENTIFICATION</scope>
</reference>
<evidence type="ECO:0000256" key="8">
    <source>
        <dbReference type="ARBA" id="ARBA00022692"/>
    </source>
</evidence>
<dbReference type="InterPro" id="IPR018097">
    <property type="entry name" value="EGF_Ca-bd_CS"/>
</dbReference>
<dbReference type="FunFam" id="2.10.25.10:FF:000109">
    <property type="entry name" value="Notch homolog 4, [Drosophila]"/>
    <property type="match status" value="1"/>
</dbReference>
<evidence type="ECO:0000256" key="26">
    <source>
        <dbReference type="PROSITE-ProRule" id="PRU00076"/>
    </source>
</evidence>
<dbReference type="GO" id="GO:0045597">
    <property type="term" value="P:positive regulation of cell differentiation"/>
    <property type="evidence" value="ECO:0007669"/>
    <property type="project" value="UniProtKB-ARBA"/>
</dbReference>
<dbReference type="FunFam" id="2.10.25.10:FF:000472">
    <property type="entry name" value="Uncharacterized protein, isoform A"/>
    <property type="match status" value="1"/>
</dbReference>
<dbReference type="Pfam" id="PF12661">
    <property type="entry name" value="hEGF"/>
    <property type="match status" value="4"/>
</dbReference>
<feature type="domain" description="EGF-like" evidence="30">
    <location>
        <begin position="674"/>
        <end position="710"/>
    </location>
</feature>
<dbReference type="GO" id="GO:0007417">
    <property type="term" value="P:central nervous system development"/>
    <property type="evidence" value="ECO:0007669"/>
    <property type="project" value="UniProtKB-ARBA"/>
</dbReference>
<dbReference type="InterPro" id="IPR008297">
    <property type="entry name" value="Notch"/>
</dbReference>
<dbReference type="Pfam" id="PF12796">
    <property type="entry name" value="Ank_2"/>
    <property type="match status" value="2"/>
</dbReference>
<dbReference type="PRINTS" id="PR01983">
    <property type="entry name" value="NOTCH"/>
</dbReference>
<feature type="disulfide bond" evidence="26">
    <location>
        <begin position="939"/>
        <end position="948"/>
    </location>
</feature>
<feature type="compositionally biased region" description="Low complexity" evidence="27">
    <location>
        <begin position="2352"/>
        <end position="2377"/>
    </location>
</feature>
<dbReference type="SMART" id="SM01334">
    <property type="entry name" value="DUF3454"/>
    <property type="match status" value="1"/>
</dbReference>
<feature type="domain" description="EGF-like" evidence="30">
    <location>
        <begin position="342"/>
        <end position="378"/>
    </location>
</feature>
<feature type="domain" description="EGF-like" evidence="30">
    <location>
        <begin position="1027"/>
        <end position="1063"/>
    </location>
</feature>
<evidence type="ECO:0000313" key="32">
    <source>
        <dbReference type="Ensembl" id="ENSSGRP00000022573.1"/>
    </source>
</evidence>
<dbReference type="SUPFAM" id="SSF57184">
    <property type="entry name" value="Growth factor receptor domain"/>
    <property type="match status" value="2"/>
</dbReference>
<feature type="domain" description="LNR" evidence="31">
    <location>
        <begin position="1411"/>
        <end position="1450"/>
    </location>
</feature>
<dbReference type="CDD" id="cd00054">
    <property type="entry name" value="EGF_CA"/>
    <property type="match status" value="25"/>
</dbReference>
<feature type="disulfide bond" evidence="26">
    <location>
        <begin position="641"/>
        <end position="651"/>
    </location>
</feature>
<evidence type="ECO:0000256" key="13">
    <source>
        <dbReference type="ARBA" id="ARBA00022989"/>
    </source>
</evidence>
<evidence type="ECO:0000259" key="30">
    <source>
        <dbReference type="PROSITE" id="PS50026"/>
    </source>
</evidence>
<evidence type="ECO:0000256" key="12">
    <source>
        <dbReference type="ARBA" id="ARBA00022976"/>
    </source>
</evidence>
<keyword evidence="8 28" id="KW-0812">Transmembrane</keyword>
<feature type="domain" description="EGF-like" evidence="30">
    <location>
        <begin position="1075"/>
        <end position="1111"/>
    </location>
</feature>
<feature type="domain" description="EGF-like" evidence="30">
    <location>
        <begin position="989"/>
        <end position="1025"/>
    </location>
</feature>
<feature type="disulfide bond" evidence="26">
    <location>
        <begin position="173"/>
        <end position="182"/>
    </location>
</feature>
<dbReference type="FunFam" id="2.10.25.10:FF:000095">
    <property type="entry name" value="Notch, isoform B"/>
    <property type="match status" value="1"/>
</dbReference>
<evidence type="ECO:0000256" key="9">
    <source>
        <dbReference type="ARBA" id="ARBA00022729"/>
    </source>
</evidence>
<dbReference type="Gene3D" id="3.30.300.320">
    <property type="match status" value="1"/>
</dbReference>
<dbReference type="Ensembl" id="ENSSGRT00000024347.1">
    <property type="protein sequence ID" value="ENSSGRP00000022573.1"/>
    <property type="gene ID" value="ENSSGRG00000013176.1"/>
</dbReference>
<feature type="domain" description="EGF-like" evidence="30">
    <location>
        <begin position="379"/>
        <end position="417"/>
    </location>
</feature>
<dbReference type="Pfam" id="PF06816">
    <property type="entry name" value="NOD"/>
    <property type="match status" value="1"/>
</dbReference>
<dbReference type="Gene3D" id="3.30.70.3310">
    <property type="match status" value="1"/>
</dbReference>
<dbReference type="FunFam" id="2.10.25.10:FF:000038">
    <property type="entry name" value="Fibrillin 2"/>
    <property type="match status" value="1"/>
</dbReference>
<dbReference type="PROSITE" id="PS50088">
    <property type="entry name" value="ANK_REPEAT"/>
    <property type="match status" value="4"/>
</dbReference>
<dbReference type="InterPro" id="IPR000152">
    <property type="entry name" value="EGF-type_Asp/Asn_hydroxyl_site"/>
</dbReference>
<dbReference type="FunFam" id="2.10.25.10:FF:000125">
    <property type="entry name" value="Neurogenic locus notch protein-like"/>
    <property type="match status" value="1"/>
</dbReference>
<evidence type="ECO:0000256" key="22">
    <source>
        <dbReference type="ARBA" id="ARBA00023242"/>
    </source>
</evidence>
<keyword evidence="20" id="KW-0675">Receptor</keyword>
<dbReference type="CDD" id="cd21703">
    <property type="entry name" value="JMTM_Notch2"/>
    <property type="match status" value="1"/>
</dbReference>
<dbReference type="GO" id="GO:0060218">
    <property type="term" value="P:hematopoietic stem cell differentiation"/>
    <property type="evidence" value="ECO:0007669"/>
    <property type="project" value="UniProtKB-ARBA"/>
</dbReference>
<keyword evidence="9 29" id="KW-0732">Signal</keyword>